<feature type="domain" description="4Fe-4S ferredoxin-type" evidence="5">
    <location>
        <begin position="36"/>
        <end position="65"/>
    </location>
</feature>
<dbReference type="PROSITE" id="PS51379">
    <property type="entry name" value="4FE4S_FER_2"/>
    <property type="match status" value="2"/>
</dbReference>
<dbReference type="PANTHER" id="PTHR43687">
    <property type="entry name" value="ADENYLYLSULFATE REDUCTASE, BETA SUBUNIT"/>
    <property type="match status" value="1"/>
</dbReference>
<name>A0A0S7WL27_UNCT6</name>
<gene>
    <name evidence="6" type="ORF">AMJ40_01475</name>
</gene>
<dbReference type="EMBL" id="LIZT01000010">
    <property type="protein sequence ID" value="KPJ50893.1"/>
    <property type="molecule type" value="Genomic_DNA"/>
</dbReference>
<evidence type="ECO:0000259" key="5">
    <source>
        <dbReference type="PROSITE" id="PS51379"/>
    </source>
</evidence>
<dbReference type="PROSITE" id="PS00198">
    <property type="entry name" value="4FE4S_FER_1"/>
    <property type="match status" value="2"/>
</dbReference>
<keyword evidence="1" id="KW-0004">4Fe-4S</keyword>
<evidence type="ECO:0000256" key="1">
    <source>
        <dbReference type="ARBA" id="ARBA00022485"/>
    </source>
</evidence>
<dbReference type="SUPFAM" id="SSF54862">
    <property type="entry name" value="4Fe-4S ferredoxins"/>
    <property type="match status" value="1"/>
</dbReference>
<sequence>MKKSRFLIRVRDEWCKGCAICVEFCPENVLVMDGNKVKVLNPEACKGCALCELMCPDFAIAVTKKDEQ</sequence>
<dbReference type="AlphaFoldDB" id="A0A0S7WL27"/>
<reference evidence="6 7" key="1">
    <citation type="journal article" date="2015" name="Microbiome">
        <title>Genomic resolution of linkages in carbon, nitrogen, and sulfur cycling among widespread estuary sediment bacteria.</title>
        <authorList>
            <person name="Baker B.J."/>
            <person name="Lazar C.S."/>
            <person name="Teske A.P."/>
            <person name="Dick G.J."/>
        </authorList>
    </citation>
    <scope>NUCLEOTIDE SEQUENCE [LARGE SCALE GENOMIC DNA]</scope>
    <source>
        <strain evidence="6">DG_26</strain>
    </source>
</reference>
<accession>A0A0S7WL27</accession>
<dbReference type="PANTHER" id="PTHR43687:SF4">
    <property type="entry name" value="BLR5484 PROTEIN"/>
    <property type="match status" value="1"/>
</dbReference>
<proteinExistence type="predicted"/>
<feature type="domain" description="4Fe-4S ferredoxin-type" evidence="5">
    <location>
        <begin position="6"/>
        <end position="35"/>
    </location>
</feature>
<dbReference type="InterPro" id="IPR050572">
    <property type="entry name" value="Fe-S_Ferredoxin"/>
</dbReference>
<dbReference type="Pfam" id="PF12838">
    <property type="entry name" value="Fer4_7"/>
    <property type="match status" value="1"/>
</dbReference>
<protein>
    <recommendedName>
        <fullName evidence="5">4Fe-4S ferredoxin-type domain-containing protein</fullName>
    </recommendedName>
</protein>
<dbReference type="InterPro" id="IPR017900">
    <property type="entry name" value="4Fe4S_Fe_S_CS"/>
</dbReference>
<dbReference type="Gene3D" id="3.30.70.20">
    <property type="match status" value="1"/>
</dbReference>
<evidence type="ECO:0000256" key="4">
    <source>
        <dbReference type="ARBA" id="ARBA00023014"/>
    </source>
</evidence>
<keyword evidence="4" id="KW-0411">Iron-sulfur</keyword>
<dbReference type="InterPro" id="IPR017896">
    <property type="entry name" value="4Fe4S_Fe-S-bd"/>
</dbReference>
<dbReference type="GO" id="GO:0051539">
    <property type="term" value="F:4 iron, 4 sulfur cluster binding"/>
    <property type="evidence" value="ECO:0007669"/>
    <property type="project" value="UniProtKB-KW"/>
</dbReference>
<keyword evidence="2" id="KW-0479">Metal-binding</keyword>
<dbReference type="GO" id="GO:0046872">
    <property type="term" value="F:metal ion binding"/>
    <property type="evidence" value="ECO:0007669"/>
    <property type="project" value="UniProtKB-KW"/>
</dbReference>
<evidence type="ECO:0000256" key="3">
    <source>
        <dbReference type="ARBA" id="ARBA00023004"/>
    </source>
</evidence>
<comment type="caution">
    <text evidence="6">The sequence shown here is derived from an EMBL/GenBank/DDBJ whole genome shotgun (WGS) entry which is preliminary data.</text>
</comment>
<keyword evidence="3" id="KW-0408">Iron</keyword>
<evidence type="ECO:0000256" key="2">
    <source>
        <dbReference type="ARBA" id="ARBA00022723"/>
    </source>
</evidence>
<organism evidence="6 7">
    <name type="scientific">candidate division TA06 bacterium DG_26</name>
    <dbReference type="NCBI Taxonomy" id="1703771"/>
    <lineage>
        <taxon>Bacteria</taxon>
        <taxon>Bacteria division TA06</taxon>
    </lineage>
</organism>
<dbReference type="Proteomes" id="UP000051124">
    <property type="component" value="Unassembled WGS sequence"/>
</dbReference>
<evidence type="ECO:0000313" key="6">
    <source>
        <dbReference type="EMBL" id="KPJ50893.1"/>
    </source>
</evidence>
<evidence type="ECO:0000313" key="7">
    <source>
        <dbReference type="Proteomes" id="UP000051124"/>
    </source>
</evidence>